<evidence type="ECO:0000313" key="2">
    <source>
        <dbReference type="EMBL" id="EJW72341.1"/>
    </source>
</evidence>
<evidence type="ECO:0000259" key="1">
    <source>
        <dbReference type="Pfam" id="PF01590"/>
    </source>
</evidence>
<sequence length="110" mass="12706">MDAVIKKVMNFAQKLTNADRSSLFLVDHRRKELYARIFDVGTQEDEQIKINEDGNEEIRFPANKGISGYVAMTGQVLNIENAYEDPRFNKDIDQKTGYRTRNILCMPVSF</sequence>
<organism evidence="2 3">
    <name type="scientific">Wuchereria bancrofti</name>
    <dbReference type="NCBI Taxonomy" id="6293"/>
    <lineage>
        <taxon>Eukaryota</taxon>
        <taxon>Metazoa</taxon>
        <taxon>Ecdysozoa</taxon>
        <taxon>Nematoda</taxon>
        <taxon>Chromadorea</taxon>
        <taxon>Rhabditida</taxon>
        <taxon>Spirurina</taxon>
        <taxon>Spiruromorpha</taxon>
        <taxon>Filarioidea</taxon>
        <taxon>Onchocercidae</taxon>
        <taxon>Wuchereria</taxon>
    </lineage>
</organism>
<dbReference type="Pfam" id="PF01590">
    <property type="entry name" value="GAF"/>
    <property type="match status" value="1"/>
</dbReference>
<evidence type="ECO:0000313" key="3">
    <source>
        <dbReference type="Proteomes" id="UP000004810"/>
    </source>
</evidence>
<gene>
    <name evidence="2" type="ORF">WUBG_16752</name>
</gene>
<dbReference type="AlphaFoldDB" id="J9DRW5"/>
<reference evidence="3" key="1">
    <citation type="submission" date="2012-08" db="EMBL/GenBank/DDBJ databases">
        <title>The Genome Sequence of Wuchereria bancrofti.</title>
        <authorList>
            <person name="Nutman T.B."/>
            <person name="Fink D.L."/>
            <person name="Russ C."/>
            <person name="Young S."/>
            <person name="Zeng Q."/>
            <person name="Koehrsen M."/>
            <person name="Alvarado L."/>
            <person name="Berlin A."/>
            <person name="Chapman S.B."/>
            <person name="Chen Z."/>
            <person name="Freedman E."/>
            <person name="Gellesch M."/>
            <person name="Goldberg J."/>
            <person name="Griggs A."/>
            <person name="Gujja S."/>
            <person name="Heilman E.R."/>
            <person name="Heiman D."/>
            <person name="Hepburn T."/>
            <person name="Howarth C."/>
            <person name="Jen D."/>
            <person name="Larson L."/>
            <person name="Lewis B."/>
            <person name="Mehta T."/>
            <person name="Park D."/>
            <person name="Pearson M."/>
            <person name="Roberts A."/>
            <person name="Saif S."/>
            <person name="Shea T."/>
            <person name="Shenoy N."/>
            <person name="Sisk P."/>
            <person name="Stolte C."/>
            <person name="Sykes S."/>
            <person name="Walk T."/>
            <person name="White J."/>
            <person name="Yandava C."/>
            <person name="Haas B."/>
            <person name="Henn M.R."/>
            <person name="Nusbaum C."/>
            <person name="Birren B."/>
        </authorList>
    </citation>
    <scope>NUCLEOTIDE SEQUENCE [LARGE SCALE GENOMIC DNA]</scope>
    <source>
        <strain evidence="3">NA</strain>
    </source>
</reference>
<dbReference type="EMBL" id="ADBV01016386">
    <property type="protein sequence ID" value="EJW72341.1"/>
    <property type="molecule type" value="Genomic_DNA"/>
</dbReference>
<dbReference type="Gene3D" id="3.30.450.40">
    <property type="match status" value="1"/>
</dbReference>
<dbReference type="InterPro" id="IPR003018">
    <property type="entry name" value="GAF"/>
</dbReference>
<feature type="non-terminal residue" evidence="2">
    <location>
        <position position="110"/>
    </location>
</feature>
<accession>J9DRW5</accession>
<dbReference type="Proteomes" id="UP000004810">
    <property type="component" value="Unassembled WGS sequence"/>
</dbReference>
<protein>
    <recommendedName>
        <fullName evidence="1">GAF domain-containing protein</fullName>
    </recommendedName>
</protein>
<proteinExistence type="predicted"/>
<dbReference type="InterPro" id="IPR029016">
    <property type="entry name" value="GAF-like_dom_sf"/>
</dbReference>
<dbReference type="SUPFAM" id="SSF55781">
    <property type="entry name" value="GAF domain-like"/>
    <property type="match status" value="1"/>
</dbReference>
<feature type="domain" description="GAF" evidence="1">
    <location>
        <begin position="2"/>
        <end position="108"/>
    </location>
</feature>
<name>J9DRW5_WUCBA</name>
<comment type="caution">
    <text evidence="2">The sequence shown here is derived from an EMBL/GenBank/DDBJ whole genome shotgun (WGS) entry which is preliminary data.</text>
</comment>